<sequence>MLAENLQPVFNSLTTCDPSKTGTVVALRPIQDVPRAWEPPPHRMVILALDSGQWSFAWIRGTRHVVPGLRVEFREHPSNAKFPTFTPIRISASR</sequence>
<proteinExistence type="predicted"/>
<evidence type="ECO:0008006" key="3">
    <source>
        <dbReference type="Google" id="ProtNLM"/>
    </source>
</evidence>
<accession>R7WKE3</accession>
<protein>
    <recommendedName>
        <fullName evidence="3">DUF35 domain-containing protein</fullName>
    </recommendedName>
</protein>
<organism evidence="1 2">
    <name type="scientific">Rhodococcus rhodnii LMG 5362</name>
    <dbReference type="NCBI Taxonomy" id="1273125"/>
    <lineage>
        <taxon>Bacteria</taxon>
        <taxon>Bacillati</taxon>
        <taxon>Actinomycetota</taxon>
        <taxon>Actinomycetes</taxon>
        <taxon>Mycobacteriales</taxon>
        <taxon>Nocardiaceae</taxon>
        <taxon>Rhodococcus</taxon>
    </lineage>
</organism>
<dbReference type="EMBL" id="APMY01000087">
    <property type="protein sequence ID" value="EOM75755.1"/>
    <property type="molecule type" value="Genomic_DNA"/>
</dbReference>
<dbReference type="Proteomes" id="UP000013525">
    <property type="component" value="Unassembled WGS sequence"/>
</dbReference>
<dbReference type="AlphaFoldDB" id="R7WKE3"/>
<dbReference type="OrthoDB" id="4542282at2"/>
<dbReference type="RefSeq" id="WP_010838962.1">
    <property type="nucleotide sequence ID" value="NZ_APMY01000087.1"/>
</dbReference>
<gene>
    <name evidence="1" type="ORF">Rrhod_2921</name>
</gene>
<name>R7WKE3_9NOCA</name>
<keyword evidence="2" id="KW-1185">Reference proteome</keyword>
<reference evidence="1 2" key="1">
    <citation type="journal article" date="2013" name="Genome Announc.">
        <title>Draft Genome Sequence of Rhodococcus rhodnii Strain LMG5362, a Symbiont of Rhodnius prolixus (Hemiptera, Reduviidae, Triatominae), the Principle Vector of Trypanosoma cruzi.</title>
        <authorList>
            <person name="Pachebat J.A."/>
            <person name="van Keulen G."/>
            <person name="Whitten M.M."/>
            <person name="Girdwood S."/>
            <person name="Del Sol R."/>
            <person name="Dyson P.J."/>
            <person name="Facey P.D."/>
        </authorList>
    </citation>
    <scope>NUCLEOTIDE SEQUENCE [LARGE SCALE GENOMIC DNA]</scope>
    <source>
        <strain evidence="1 2">LMG 5362</strain>
    </source>
</reference>
<comment type="caution">
    <text evidence="1">The sequence shown here is derived from an EMBL/GenBank/DDBJ whole genome shotgun (WGS) entry which is preliminary data.</text>
</comment>
<evidence type="ECO:0000313" key="2">
    <source>
        <dbReference type="Proteomes" id="UP000013525"/>
    </source>
</evidence>
<evidence type="ECO:0000313" key="1">
    <source>
        <dbReference type="EMBL" id="EOM75755.1"/>
    </source>
</evidence>